<keyword evidence="9" id="KW-1185">Reference proteome</keyword>
<dbReference type="InterPro" id="IPR002155">
    <property type="entry name" value="Thiolase"/>
</dbReference>
<dbReference type="InterPro" id="IPR020616">
    <property type="entry name" value="Thiolase_N"/>
</dbReference>
<dbReference type="Proteomes" id="UP000008561">
    <property type="component" value="Chromosome"/>
</dbReference>
<dbReference type="FunFam" id="3.40.47.10:FF:000010">
    <property type="entry name" value="Acetyl-CoA acetyltransferase (Thiolase)"/>
    <property type="match status" value="1"/>
</dbReference>
<dbReference type="HOGENOM" id="CLU_031026_0_0_7"/>
<dbReference type="Pfam" id="PF02803">
    <property type="entry name" value="Thiolase_C"/>
    <property type="match status" value="1"/>
</dbReference>
<comment type="similarity">
    <text evidence="1 5">Belongs to the thiolase-like superfamily. Thiolase family.</text>
</comment>
<dbReference type="STRING" id="96561.Dole_1778"/>
<sequence>MAGHKKRKDMCMRDVVIVSGARTAIGDFAGSLSTLGPVDLGVVALNGALEKAKIDKSLVQEVVCGQCNQAGAPGNTARHIAMGAGLPATSFAFTVHQQCASSMRGTELVAQEIMLGKIDIGAVVGVESMSNAPYLLFGARRGYRLSDGETVQDSLMIGGLVDALLGYHMGVTAENIAEKYKISRQEQDEWALMSHQRAVAAIQKGWFAEEIVPVTIKTKKGDTIFDTDEHPRADTTLERLAALRPAFKKEGTVTAGNASGLNDAGAALVLMAATTAKEMGLAPLARVVASAPGSVSPEIMGMGVVPAVHNALNFAGMKLEQIDYFEFNEAFAAQVIGCNRELKVDPERLNGVGSGISLGHPVGATGARLVVTMINELRRRGKKFGCAALCASGGPAHALIVEIPD</sequence>
<dbReference type="Pfam" id="PF00108">
    <property type="entry name" value="Thiolase_N"/>
    <property type="match status" value="1"/>
</dbReference>
<feature type="active site" description="Proton acceptor" evidence="4">
    <location>
        <position position="390"/>
    </location>
</feature>
<name>A9A0V7_DESOH</name>
<feature type="active site" description="Proton acceptor" evidence="4">
    <location>
        <position position="360"/>
    </location>
</feature>
<accession>A9A0V7</accession>
<evidence type="ECO:0000313" key="8">
    <source>
        <dbReference type="EMBL" id="ABW67582.1"/>
    </source>
</evidence>
<evidence type="ECO:0000256" key="4">
    <source>
        <dbReference type="PIRSR" id="PIRSR000429-1"/>
    </source>
</evidence>
<protein>
    <submittedName>
        <fullName evidence="8">Acetyl-CoA acetyltransferase</fullName>
        <ecNumber evidence="8">2.3.1.9</ecNumber>
    </submittedName>
</protein>
<dbReference type="eggNOG" id="COG0183">
    <property type="taxonomic scope" value="Bacteria"/>
</dbReference>
<dbReference type="EMBL" id="CP000859">
    <property type="protein sequence ID" value="ABW67582.1"/>
    <property type="molecule type" value="Genomic_DNA"/>
</dbReference>
<evidence type="ECO:0000313" key="9">
    <source>
        <dbReference type="Proteomes" id="UP000008561"/>
    </source>
</evidence>
<evidence type="ECO:0000259" key="6">
    <source>
        <dbReference type="Pfam" id="PF00108"/>
    </source>
</evidence>
<dbReference type="CDD" id="cd00751">
    <property type="entry name" value="thiolase"/>
    <property type="match status" value="1"/>
</dbReference>
<keyword evidence="3 5" id="KW-0012">Acyltransferase</keyword>
<dbReference type="PIRSF" id="PIRSF000429">
    <property type="entry name" value="Ac-CoA_Ac_transf"/>
    <property type="match status" value="1"/>
</dbReference>
<dbReference type="AlphaFoldDB" id="A9A0V7"/>
<dbReference type="GO" id="GO:0003985">
    <property type="term" value="F:acetyl-CoA C-acetyltransferase activity"/>
    <property type="evidence" value="ECO:0007669"/>
    <property type="project" value="UniProtKB-EC"/>
</dbReference>
<dbReference type="InterPro" id="IPR020617">
    <property type="entry name" value="Thiolase_C"/>
</dbReference>
<keyword evidence="2 5" id="KW-0808">Transferase</keyword>
<evidence type="ECO:0000256" key="5">
    <source>
        <dbReference type="RuleBase" id="RU003557"/>
    </source>
</evidence>
<dbReference type="PANTHER" id="PTHR18919">
    <property type="entry name" value="ACETYL-COA C-ACYLTRANSFERASE"/>
    <property type="match status" value="1"/>
</dbReference>
<dbReference type="NCBIfam" id="TIGR01930">
    <property type="entry name" value="AcCoA-C-Actrans"/>
    <property type="match status" value="1"/>
</dbReference>
<dbReference type="SUPFAM" id="SSF53901">
    <property type="entry name" value="Thiolase-like"/>
    <property type="match status" value="2"/>
</dbReference>
<evidence type="ECO:0000256" key="2">
    <source>
        <dbReference type="ARBA" id="ARBA00022679"/>
    </source>
</evidence>
<evidence type="ECO:0000256" key="1">
    <source>
        <dbReference type="ARBA" id="ARBA00010982"/>
    </source>
</evidence>
<reference evidence="8 9" key="1">
    <citation type="submission" date="2007-10" db="EMBL/GenBank/DDBJ databases">
        <title>Complete sequence of Desulfococcus oleovorans Hxd3.</title>
        <authorList>
            <consortium name="US DOE Joint Genome Institute"/>
            <person name="Copeland A."/>
            <person name="Lucas S."/>
            <person name="Lapidus A."/>
            <person name="Barry K."/>
            <person name="Glavina del Rio T."/>
            <person name="Dalin E."/>
            <person name="Tice H."/>
            <person name="Pitluck S."/>
            <person name="Kiss H."/>
            <person name="Brettin T."/>
            <person name="Bruce D."/>
            <person name="Detter J.C."/>
            <person name="Han C."/>
            <person name="Schmutz J."/>
            <person name="Larimer F."/>
            <person name="Land M."/>
            <person name="Hauser L."/>
            <person name="Kyrpides N."/>
            <person name="Kim E."/>
            <person name="Wawrik B."/>
            <person name="Richardson P."/>
        </authorList>
    </citation>
    <scope>NUCLEOTIDE SEQUENCE [LARGE SCALE GENOMIC DNA]</scope>
    <source>
        <strain evidence="9">DSM 6200 / JCM 39069 / Hxd3</strain>
    </source>
</reference>
<dbReference type="KEGG" id="dol:Dole_1778"/>
<organism evidence="8 9">
    <name type="scientific">Desulfosudis oleivorans (strain DSM 6200 / JCM 39069 / Hxd3)</name>
    <name type="common">Desulfococcus oleovorans</name>
    <dbReference type="NCBI Taxonomy" id="96561"/>
    <lineage>
        <taxon>Bacteria</taxon>
        <taxon>Pseudomonadati</taxon>
        <taxon>Thermodesulfobacteriota</taxon>
        <taxon>Desulfobacteria</taxon>
        <taxon>Desulfobacterales</taxon>
        <taxon>Desulfosudaceae</taxon>
        <taxon>Desulfosudis</taxon>
    </lineage>
</organism>
<dbReference type="PANTHER" id="PTHR18919:SF107">
    <property type="entry name" value="ACETYL-COA ACETYLTRANSFERASE, CYTOSOLIC"/>
    <property type="match status" value="1"/>
</dbReference>
<gene>
    <name evidence="8" type="ordered locus">Dole_1778</name>
</gene>
<feature type="domain" description="Thiolase N-terminal" evidence="6">
    <location>
        <begin position="15"/>
        <end position="273"/>
    </location>
</feature>
<feature type="domain" description="Thiolase C-terminal" evidence="7">
    <location>
        <begin position="282"/>
        <end position="402"/>
    </location>
</feature>
<dbReference type="Gene3D" id="3.40.47.10">
    <property type="match status" value="2"/>
</dbReference>
<dbReference type="EC" id="2.3.1.9" evidence="8"/>
<proteinExistence type="inferred from homology"/>
<dbReference type="InterPro" id="IPR016039">
    <property type="entry name" value="Thiolase-like"/>
</dbReference>
<evidence type="ECO:0000256" key="3">
    <source>
        <dbReference type="ARBA" id="ARBA00023315"/>
    </source>
</evidence>
<evidence type="ECO:0000259" key="7">
    <source>
        <dbReference type="Pfam" id="PF02803"/>
    </source>
</evidence>
<feature type="active site" description="Acyl-thioester intermediate" evidence="4">
    <location>
        <position position="99"/>
    </location>
</feature>